<feature type="active site" description="Tele-phosphohistidine intermediate" evidence="2">
    <location>
        <position position="13"/>
    </location>
</feature>
<keyword evidence="6" id="KW-1185">Reference proteome</keyword>
<dbReference type="CDD" id="cd07067">
    <property type="entry name" value="HP_PGM_like"/>
    <property type="match status" value="1"/>
</dbReference>
<dbReference type="Proteomes" id="UP000199433">
    <property type="component" value="Unassembled WGS sequence"/>
</dbReference>
<dbReference type="GO" id="GO:0045820">
    <property type="term" value="P:negative regulation of glycolytic process"/>
    <property type="evidence" value="ECO:0007669"/>
    <property type="project" value="TreeGrafter"/>
</dbReference>
<evidence type="ECO:0000256" key="4">
    <source>
        <dbReference type="PIRSR" id="PIRSR613078-3"/>
    </source>
</evidence>
<feature type="active site" description="Proton donor/acceptor" evidence="2">
    <location>
        <position position="90"/>
    </location>
</feature>
<dbReference type="STRING" id="426701.SAMN04488098_105013"/>
<proteinExistence type="predicted"/>
<dbReference type="GO" id="GO:0005829">
    <property type="term" value="C:cytosol"/>
    <property type="evidence" value="ECO:0007669"/>
    <property type="project" value="TreeGrafter"/>
</dbReference>
<evidence type="ECO:0000313" key="6">
    <source>
        <dbReference type="Proteomes" id="UP000199433"/>
    </source>
</evidence>
<dbReference type="SUPFAM" id="SSF53254">
    <property type="entry name" value="Phosphoglycerate mutase-like"/>
    <property type="match status" value="1"/>
</dbReference>
<keyword evidence="1" id="KW-0378">Hydrolase</keyword>
<evidence type="ECO:0000256" key="2">
    <source>
        <dbReference type="PIRSR" id="PIRSR613078-1"/>
    </source>
</evidence>
<dbReference type="AlphaFoldDB" id="A0A1G9DW41"/>
<name>A0A1G9DW41_9LACT</name>
<dbReference type="GO" id="GO:0004331">
    <property type="term" value="F:fructose-2,6-bisphosphate 2-phosphatase activity"/>
    <property type="evidence" value="ECO:0007669"/>
    <property type="project" value="TreeGrafter"/>
</dbReference>
<feature type="binding site" evidence="3">
    <location>
        <position position="62"/>
    </location>
    <ligand>
        <name>substrate</name>
    </ligand>
</feature>
<dbReference type="EMBL" id="FNFK01000050">
    <property type="protein sequence ID" value="SDK68066.1"/>
    <property type="molecule type" value="Genomic_DNA"/>
</dbReference>
<dbReference type="InterPro" id="IPR013078">
    <property type="entry name" value="His_Pase_superF_clade-1"/>
</dbReference>
<accession>A0A1G9DW41</accession>
<dbReference type="InterPro" id="IPR051695">
    <property type="entry name" value="Phosphoglycerate_Mutase"/>
</dbReference>
<dbReference type="PANTHER" id="PTHR46517:SF1">
    <property type="entry name" value="FRUCTOSE-2,6-BISPHOSPHATASE TIGAR"/>
    <property type="match status" value="1"/>
</dbReference>
<evidence type="ECO:0000256" key="1">
    <source>
        <dbReference type="ARBA" id="ARBA00022801"/>
    </source>
</evidence>
<organism evidence="5 6">
    <name type="scientific">Alkalibacterium thalassium</name>
    <dbReference type="NCBI Taxonomy" id="426701"/>
    <lineage>
        <taxon>Bacteria</taxon>
        <taxon>Bacillati</taxon>
        <taxon>Bacillota</taxon>
        <taxon>Bacilli</taxon>
        <taxon>Lactobacillales</taxon>
        <taxon>Carnobacteriaceae</taxon>
        <taxon>Alkalibacterium</taxon>
    </lineage>
</organism>
<evidence type="ECO:0000256" key="3">
    <source>
        <dbReference type="PIRSR" id="PIRSR613078-2"/>
    </source>
</evidence>
<sequence length="227" mass="26350">MAEKGVTIYFVRHGETYFNYYGRMQGWSNTPLTDHGKEDVRRCGRGLKDVTFDAVYTSDLSRTQETASIILEENGQVDKMDMVQMPEFREVFFGSMEGMYGSDAYDKVRDYLGYDTSKEMFRKTDVPERMNAFRAVDPEKHAEDFMMFWSRVEQGLIKLIDKHRDSGETILLVAHGGTIRYILENLIPDLTRPKSLLNASVSVARYEDGLYHLEKYNDVSHFRDEAE</sequence>
<gene>
    <name evidence="5" type="ORF">SAMN04488098_105013</name>
</gene>
<protein>
    <submittedName>
        <fullName evidence="5">Probable phosphoglycerate mutase</fullName>
    </submittedName>
</protein>
<dbReference type="RefSeq" id="WP_091268354.1">
    <property type="nucleotide sequence ID" value="NZ_FNFK01000050.1"/>
</dbReference>
<evidence type="ECO:0000313" key="5">
    <source>
        <dbReference type="EMBL" id="SDK68066.1"/>
    </source>
</evidence>
<dbReference type="SMART" id="SM00855">
    <property type="entry name" value="PGAM"/>
    <property type="match status" value="1"/>
</dbReference>
<feature type="site" description="Transition state stabilizer" evidence="4">
    <location>
        <position position="175"/>
    </location>
</feature>
<feature type="binding site" evidence="3">
    <location>
        <begin position="12"/>
        <end position="19"/>
    </location>
    <ligand>
        <name>substrate</name>
    </ligand>
</feature>
<dbReference type="InterPro" id="IPR029033">
    <property type="entry name" value="His_PPase_superfam"/>
</dbReference>
<dbReference type="PANTHER" id="PTHR46517">
    <property type="entry name" value="FRUCTOSE-2,6-BISPHOSPHATASE TIGAR"/>
    <property type="match status" value="1"/>
</dbReference>
<dbReference type="OrthoDB" id="4131070at2"/>
<reference evidence="6" key="1">
    <citation type="submission" date="2016-10" db="EMBL/GenBank/DDBJ databases">
        <authorList>
            <person name="Varghese N."/>
            <person name="Submissions S."/>
        </authorList>
    </citation>
    <scope>NUCLEOTIDE SEQUENCE [LARGE SCALE GENOMIC DNA]</scope>
    <source>
        <strain evidence="6">DSM 19181</strain>
    </source>
</reference>
<dbReference type="Pfam" id="PF00300">
    <property type="entry name" value="His_Phos_1"/>
    <property type="match status" value="1"/>
</dbReference>
<dbReference type="GO" id="GO:0043456">
    <property type="term" value="P:regulation of pentose-phosphate shunt"/>
    <property type="evidence" value="ECO:0007669"/>
    <property type="project" value="TreeGrafter"/>
</dbReference>
<dbReference type="Gene3D" id="3.40.50.1240">
    <property type="entry name" value="Phosphoglycerate mutase-like"/>
    <property type="match status" value="1"/>
</dbReference>